<gene>
    <name evidence="1" type="ORF">LCGC14_1617670</name>
</gene>
<proteinExistence type="predicted"/>
<protein>
    <submittedName>
        <fullName evidence="1">Uncharacterized protein</fullName>
    </submittedName>
</protein>
<accession>A0A0F9I6F4</accession>
<organism evidence="1">
    <name type="scientific">marine sediment metagenome</name>
    <dbReference type="NCBI Taxonomy" id="412755"/>
    <lineage>
        <taxon>unclassified sequences</taxon>
        <taxon>metagenomes</taxon>
        <taxon>ecological metagenomes</taxon>
    </lineage>
</organism>
<reference evidence="1" key="1">
    <citation type="journal article" date="2015" name="Nature">
        <title>Complex archaea that bridge the gap between prokaryotes and eukaryotes.</title>
        <authorList>
            <person name="Spang A."/>
            <person name="Saw J.H."/>
            <person name="Jorgensen S.L."/>
            <person name="Zaremba-Niedzwiedzka K."/>
            <person name="Martijn J."/>
            <person name="Lind A.E."/>
            <person name="van Eijk R."/>
            <person name="Schleper C."/>
            <person name="Guy L."/>
            <person name="Ettema T.J."/>
        </authorList>
    </citation>
    <scope>NUCLEOTIDE SEQUENCE</scope>
</reference>
<evidence type="ECO:0000313" key="1">
    <source>
        <dbReference type="EMBL" id="KKM23196.1"/>
    </source>
</evidence>
<comment type="caution">
    <text evidence="1">The sequence shown here is derived from an EMBL/GenBank/DDBJ whole genome shotgun (WGS) entry which is preliminary data.</text>
</comment>
<sequence length="95" mass="10746">MKFKVYKVTPDKKRTLEFQLEVGEVRPGTSPADAAVDYVLRNVRHQDSGIGVSPLMDSDGIHLTKWVILDDTDIYWFIPGGRFRKSPEPIKVESG</sequence>
<dbReference type="AlphaFoldDB" id="A0A0F9I6F4"/>
<dbReference type="EMBL" id="LAZR01013179">
    <property type="protein sequence ID" value="KKM23196.1"/>
    <property type="molecule type" value="Genomic_DNA"/>
</dbReference>
<name>A0A0F9I6F4_9ZZZZ</name>